<evidence type="ECO:0000313" key="1">
    <source>
        <dbReference type="EMBL" id="PAV70786.1"/>
    </source>
</evidence>
<dbReference type="EMBL" id="LIAE01009215">
    <property type="protein sequence ID" value="PAV70786.1"/>
    <property type="molecule type" value="Genomic_DNA"/>
</dbReference>
<reference evidence="1 2" key="1">
    <citation type="journal article" date="2017" name="Curr. Biol.">
        <title>Genome architecture and evolution of a unichromosomal asexual nematode.</title>
        <authorList>
            <person name="Fradin H."/>
            <person name="Zegar C."/>
            <person name="Gutwein M."/>
            <person name="Lucas J."/>
            <person name="Kovtun M."/>
            <person name="Corcoran D."/>
            <person name="Baugh L.R."/>
            <person name="Kiontke K."/>
            <person name="Gunsalus K."/>
            <person name="Fitch D.H."/>
            <person name="Piano F."/>
        </authorList>
    </citation>
    <scope>NUCLEOTIDE SEQUENCE [LARGE SCALE GENOMIC DNA]</scope>
    <source>
        <strain evidence="1">PF1309</strain>
    </source>
</reference>
<name>A0A2A2K9X8_9BILA</name>
<dbReference type="AlphaFoldDB" id="A0A2A2K9X8"/>
<organism evidence="1 2">
    <name type="scientific">Diploscapter pachys</name>
    <dbReference type="NCBI Taxonomy" id="2018661"/>
    <lineage>
        <taxon>Eukaryota</taxon>
        <taxon>Metazoa</taxon>
        <taxon>Ecdysozoa</taxon>
        <taxon>Nematoda</taxon>
        <taxon>Chromadorea</taxon>
        <taxon>Rhabditida</taxon>
        <taxon>Rhabditina</taxon>
        <taxon>Rhabditomorpha</taxon>
        <taxon>Rhabditoidea</taxon>
        <taxon>Rhabditidae</taxon>
        <taxon>Diploscapter</taxon>
    </lineage>
</organism>
<dbReference type="Proteomes" id="UP000218231">
    <property type="component" value="Unassembled WGS sequence"/>
</dbReference>
<sequence>MDRDLYVAKRRAAGWTNDAEAPLCKRNRDEKMFPQSEDKCMPHQQPMSSENLQFTSMEVDQKQIQQNTQQPGEKQQNTNYFVSDFDPKWAGPSTAQTWRAYNDTLRLCSIEPNRWQYLLLRPP</sequence>
<accession>A0A2A2K9X8</accession>
<keyword evidence="2" id="KW-1185">Reference proteome</keyword>
<protein>
    <submittedName>
        <fullName evidence="1">Uncharacterized protein</fullName>
    </submittedName>
</protein>
<comment type="caution">
    <text evidence="1">The sequence shown here is derived from an EMBL/GenBank/DDBJ whole genome shotgun (WGS) entry which is preliminary data.</text>
</comment>
<proteinExistence type="predicted"/>
<evidence type="ECO:0000313" key="2">
    <source>
        <dbReference type="Proteomes" id="UP000218231"/>
    </source>
</evidence>
<gene>
    <name evidence="1" type="ORF">WR25_05410</name>
</gene>